<keyword evidence="2" id="KW-1185">Reference proteome</keyword>
<gene>
    <name evidence="1" type="ORF">LVIROSA_LOCUS36711</name>
</gene>
<protein>
    <submittedName>
        <fullName evidence="1">Uncharacterized protein</fullName>
    </submittedName>
</protein>
<sequence>MLVQTLNNSVLSFALSTSFVIPMEWLSLAASTAVFNKINKVVMFQLTNSKSNNLTRKQFAQILRLPTSGTFYEVTNDQVIHMFKEMGHQPTLTAISHFKKSSLPCV</sequence>
<proteinExistence type="predicted"/>
<accession>A0AAU9PMB3</accession>
<name>A0AAU9PMB3_9ASTR</name>
<organism evidence="1 2">
    <name type="scientific">Lactuca virosa</name>
    <dbReference type="NCBI Taxonomy" id="75947"/>
    <lineage>
        <taxon>Eukaryota</taxon>
        <taxon>Viridiplantae</taxon>
        <taxon>Streptophyta</taxon>
        <taxon>Embryophyta</taxon>
        <taxon>Tracheophyta</taxon>
        <taxon>Spermatophyta</taxon>
        <taxon>Magnoliopsida</taxon>
        <taxon>eudicotyledons</taxon>
        <taxon>Gunneridae</taxon>
        <taxon>Pentapetalae</taxon>
        <taxon>asterids</taxon>
        <taxon>campanulids</taxon>
        <taxon>Asterales</taxon>
        <taxon>Asteraceae</taxon>
        <taxon>Cichorioideae</taxon>
        <taxon>Cichorieae</taxon>
        <taxon>Lactucinae</taxon>
        <taxon>Lactuca</taxon>
    </lineage>
</organism>
<evidence type="ECO:0000313" key="1">
    <source>
        <dbReference type="EMBL" id="CAH1451349.1"/>
    </source>
</evidence>
<dbReference type="AlphaFoldDB" id="A0AAU9PMB3"/>
<dbReference type="Proteomes" id="UP001157418">
    <property type="component" value="Unassembled WGS sequence"/>
</dbReference>
<reference evidence="1 2" key="1">
    <citation type="submission" date="2022-01" db="EMBL/GenBank/DDBJ databases">
        <authorList>
            <person name="Xiong W."/>
            <person name="Schranz E."/>
        </authorList>
    </citation>
    <scope>NUCLEOTIDE SEQUENCE [LARGE SCALE GENOMIC DNA]</scope>
</reference>
<comment type="caution">
    <text evidence="1">The sequence shown here is derived from an EMBL/GenBank/DDBJ whole genome shotgun (WGS) entry which is preliminary data.</text>
</comment>
<evidence type="ECO:0000313" key="2">
    <source>
        <dbReference type="Proteomes" id="UP001157418"/>
    </source>
</evidence>
<dbReference type="EMBL" id="CAKMRJ010005745">
    <property type="protein sequence ID" value="CAH1451349.1"/>
    <property type="molecule type" value="Genomic_DNA"/>
</dbReference>